<dbReference type="AlphaFoldDB" id="A0A314Y559"/>
<feature type="repeat" description="PPR" evidence="3">
    <location>
        <begin position="190"/>
        <end position="224"/>
    </location>
</feature>
<dbReference type="Proteomes" id="UP000250321">
    <property type="component" value="Unassembled WGS sequence"/>
</dbReference>
<name>A0A314Y559_PRUYE</name>
<evidence type="ECO:0000256" key="4">
    <source>
        <dbReference type="SAM" id="MobiDB-lite"/>
    </source>
</evidence>
<proteinExistence type="inferred from homology"/>
<feature type="repeat" description="PPR" evidence="3">
    <location>
        <begin position="295"/>
        <end position="329"/>
    </location>
</feature>
<evidence type="ECO:0000256" key="2">
    <source>
        <dbReference type="ARBA" id="ARBA00022737"/>
    </source>
</evidence>
<dbReference type="PANTHER" id="PTHR47939">
    <property type="entry name" value="MEMBRANE-ASSOCIATED SALT-INDUCIBLE PROTEIN-LIKE"/>
    <property type="match status" value="1"/>
</dbReference>
<dbReference type="NCBIfam" id="TIGR00756">
    <property type="entry name" value="PPR"/>
    <property type="match status" value="2"/>
</dbReference>
<dbReference type="EMBL" id="PJQY01001671">
    <property type="protein sequence ID" value="PQQ00677.1"/>
    <property type="molecule type" value="Genomic_DNA"/>
</dbReference>
<feature type="compositionally biased region" description="Polar residues" evidence="4">
    <location>
        <begin position="22"/>
        <end position="31"/>
    </location>
</feature>
<feature type="repeat" description="PPR" evidence="3">
    <location>
        <begin position="260"/>
        <end position="294"/>
    </location>
</feature>
<gene>
    <name evidence="5" type="ORF">Pyn_36473</name>
</gene>
<dbReference type="OrthoDB" id="185373at2759"/>
<dbReference type="PROSITE" id="PS51375">
    <property type="entry name" value="PPR"/>
    <property type="match status" value="4"/>
</dbReference>
<comment type="similarity">
    <text evidence="1">Belongs to the PPR family. P subfamily.</text>
</comment>
<protein>
    <submittedName>
        <fullName evidence="5">Putative pentatricopeptide repeat-containing protein</fullName>
    </submittedName>
</protein>
<dbReference type="InterPro" id="IPR002885">
    <property type="entry name" value="PPR_rpt"/>
</dbReference>
<dbReference type="STRING" id="2094558.A0A314Y559"/>
<evidence type="ECO:0000313" key="6">
    <source>
        <dbReference type="Proteomes" id="UP000250321"/>
    </source>
</evidence>
<feature type="region of interest" description="Disordered" evidence="4">
    <location>
        <begin position="1"/>
        <end position="38"/>
    </location>
</feature>
<feature type="repeat" description="PPR" evidence="3">
    <location>
        <begin position="225"/>
        <end position="259"/>
    </location>
</feature>
<evidence type="ECO:0000256" key="3">
    <source>
        <dbReference type="PROSITE-ProRule" id="PRU00708"/>
    </source>
</evidence>
<evidence type="ECO:0000256" key="1">
    <source>
        <dbReference type="ARBA" id="ARBA00007626"/>
    </source>
</evidence>
<accession>A0A314Y559</accession>
<comment type="caution">
    <text evidence="5">The sequence shown here is derived from an EMBL/GenBank/DDBJ whole genome shotgun (WGS) entry which is preliminary data.</text>
</comment>
<dbReference type="Pfam" id="PF13041">
    <property type="entry name" value="PPR_2"/>
    <property type="match status" value="1"/>
</dbReference>
<sequence length="352" mass="39743">MKITRPHRPLTNSLIHSKPRNLCSSSKPTSQDNDENDDSHFVSSLTDVLRGKQSWKVAFNDPFISIALKPHHVEKVLIQNVRNPRLALRFFNFLGLHKSFNHSTASFCILIHALVQSNLFWPASSLLQTLLLRGLNPNEVFQSLLNCHRKLNCSSSLGFDLLVQNYVQNKRVLDGVVVVRLMRECEILAEVRTLNALLNGLVRFRHFNMVLQLFDEFVNVGLWPDAYMYTAVVRSLCELKDVHKAKEVIQYAESNKCELSVVTYNVLIHGLCKCQRAWEAVEIKNLLGQKGLKADMVTYCTLVLGLCKVQEFEVGVELMNEMIGLGLVPSEAALSGLMEGLGGRGRLKMLLI</sequence>
<dbReference type="PANTHER" id="PTHR47939:SF13">
    <property type="entry name" value="OS03G0201400 PROTEIN"/>
    <property type="match status" value="1"/>
</dbReference>
<reference evidence="5 6" key="1">
    <citation type="submission" date="2018-02" db="EMBL/GenBank/DDBJ databases">
        <title>Draft genome of wild Prunus yedoensis var. nudiflora.</title>
        <authorList>
            <person name="Baek S."/>
            <person name="Kim J.-H."/>
            <person name="Choi K."/>
            <person name="Kim G.-B."/>
            <person name="Cho A."/>
            <person name="Jang H."/>
            <person name="Shin C.-H."/>
            <person name="Yu H.-J."/>
            <person name="Mun J.-H."/>
        </authorList>
    </citation>
    <scope>NUCLEOTIDE SEQUENCE [LARGE SCALE GENOMIC DNA]</scope>
    <source>
        <strain evidence="6">cv. Jeju island</strain>
        <tissue evidence="5">Leaf</tissue>
    </source>
</reference>
<dbReference type="InterPro" id="IPR050667">
    <property type="entry name" value="PPR-containing_protein"/>
</dbReference>
<dbReference type="Pfam" id="PF01535">
    <property type="entry name" value="PPR"/>
    <property type="match status" value="2"/>
</dbReference>
<dbReference type="Gene3D" id="1.25.40.10">
    <property type="entry name" value="Tetratricopeptide repeat domain"/>
    <property type="match status" value="2"/>
</dbReference>
<evidence type="ECO:0000313" key="5">
    <source>
        <dbReference type="EMBL" id="PQQ00677.1"/>
    </source>
</evidence>
<keyword evidence="2" id="KW-0677">Repeat</keyword>
<dbReference type="InterPro" id="IPR011990">
    <property type="entry name" value="TPR-like_helical_dom_sf"/>
</dbReference>
<organism evidence="5 6">
    <name type="scientific">Prunus yedoensis var. nudiflora</name>
    <dbReference type="NCBI Taxonomy" id="2094558"/>
    <lineage>
        <taxon>Eukaryota</taxon>
        <taxon>Viridiplantae</taxon>
        <taxon>Streptophyta</taxon>
        <taxon>Embryophyta</taxon>
        <taxon>Tracheophyta</taxon>
        <taxon>Spermatophyta</taxon>
        <taxon>Magnoliopsida</taxon>
        <taxon>eudicotyledons</taxon>
        <taxon>Gunneridae</taxon>
        <taxon>Pentapetalae</taxon>
        <taxon>rosids</taxon>
        <taxon>fabids</taxon>
        <taxon>Rosales</taxon>
        <taxon>Rosaceae</taxon>
        <taxon>Amygdaloideae</taxon>
        <taxon>Amygdaleae</taxon>
        <taxon>Prunus</taxon>
    </lineage>
</organism>
<keyword evidence="6" id="KW-1185">Reference proteome</keyword>